<organism evidence="2 3">
    <name type="scientific">Lyophyllum shimeji</name>
    <name type="common">Hon-shimeji</name>
    <name type="synonym">Tricholoma shimeji</name>
    <dbReference type="NCBI Taxonomy" id="47721"/>
    <lineage>
        <taxon>Eukaryota</taxon>
        <taxon>Fungi</taxon>
        <taxon>Dikarya</taxon>
        <taxon>Basidiomycota</taxon>
        <taxon>Agaricomycotina</taxon>
        <taxon>Agaricomycetes</taxon>
        <taxon>Agaricomycetidae</taxon>
        <taxon>Agaricales</taxon>
        <taxon>Tricholomatineae</taxon>
        <taxon>Lyophyllaceae</taxon>
        <taxon>Lyophyllum</taxon>
    </lineage>
</organism>
<accession>A0A9P3PE39</accession>
<keyword evidence="3" id="KW-1185">Reference proteome</keyword>
<protein>
    <submittedName>
        <fullName evidence="2">Uncharacterized protein</fullName>
    </submittedName>
</protein>
<reference evidence="2" key="1">
    <citation type="submission" date="2022-07" db="EMBL/GenBank/DDBJ databases">
        <title>The genome of Lyophyllum shimeji provides insight into the initial evolution of ectomycorrhizal fungal genome.</title>
        <authorList>
            <person name="Kobayashi Y."/>
            <person name="Shibata T."/>
            <person name="Hirakawa H."/>
            <person name="Shigenobu S."/>
            <person name="Nishiyama T."/>
            <person name="Yamada A."/>
            <person name="Hasebe M."/>
            <person name="Kawaguchi M."/>
        </authorList>
    </citation>
    <scope>NUCLEOTIDE SEQUENCE</scope>
    <source>
        <strain evidence="2">AT787</strain>
    </source>
</reference>
<evidence type="ECO:0000256" key="1">
    <source>
        <dbReference type="SAM" id="MobiDB-lite"/>
    </source>
</evidence>
<feature type="region of interest" description="Disordered" evidence="1">
    <location>
        <begin position="1"/>
        <end position="21"/>
    </location>
</feature>
<sequence length="307" mass="33300">MNGRHGCPRVPTPTYGTSHSGRNEVRELLYLTRRSSDARRLCRPRCICPAPSTPPAGVITIIPGSVSPDKPEFSFPVGSSSGVQVQVPPGFNILINGQPATNIVGGYVTVPGGSNVVTLRPAVTIGGSFQIPINVVRPAGSTSHTSHISIVKPATSMVPSASIHVQVDSDGYDLIITTPGVETRNIVLRPWTKFSRWKAEWKSSDYEIDVNYDYPTDMTVTDDQNKTERYEVFVDGVSVGKTSDVATERSKHCGLDADACIAKGWAHGTFRIPAGKHKISIKLIGNDIDWSGWWYFAGQYKIAKACT</sequence>
<name>A0A9P3PE39_LYOSH</name>
<proteinExistence type="predicted"/>
<dbReference type="AlphaFoldDB" id="A0A9P3PE39"/>
<evidence type="ECO:0000313" key="2">
    <source>
        <dbReference type="EMBL" id="GLB33809.1"/>
    </source>
</evidence>
<evidence type="ECO:0000313" key="3">
    <source>
        <dbReference type="Proteomes" id="UP001063166"/>
    </source>
</evidence>
<comment type="caution">
    <text evidence="2">The sequence shown here is derived from an EMBL/GenBank/DDBJ whole genome shotgun (WGS) entry which is preliminary data.</text>
</comment>
<dbReference type="OrthoDB" id="2976780at2759"/>
<gene>
    <name evidence="2" type="ORF">LshimejAT787_0106930</name>
</gene>
<dbReference type="Proteomes" id="UP001063166">
    <property type="component" value="Unassembled WGS sequence"/>
</dbReference>
<dbReference type="EMBL" id="BRPK01000001">
    <property type="protein sequence ID" value="GLB33809.1"/>
    <property type="molecule type" value="Genomic_DNA"/>
</dbReference>